<reference evidence="10" key="1">
    <citation type="submission" date="2022-08" db="EMBL/GenBank/DDBJ databases">
        <title>Genome sequencing of akame (Lates japonicus).</title>
        <authorList>
            <person name="Hashiguchi Y."/>
            <person name="Takahashi H."/>
        </authorList>
    </citation>
    <scope>NUCLEOTIDE SEQUENCE</scope>
    <source>
        <strain evidence="10">Kochi</strain>
    </source>
</reference>
<evidence type="ECO:0000313" key="10">
    <source>
        <dbReference type="EMBL" id="GLD55658.1"/>
    </source>
</evidence>
<feature type="region of interest" description="Disordered" evidence="6">
    <location>
        <begin position="1057"/>
        <end position="1079"/>
    </location>
</feature>
<evidence type="ECO:0000256" key="3">
    <source>
        <dbReference type="ARBA" id="ARBA00023054"/>
    </source>
</evidence>
<evidence type="ECO:0000259" key="8">
    <source>
        <dbReference type="PROSITE" id="PS50105"/>
    </source>
</evidence>
<dbReference type="Pfam" id="PF23344">
    <property type="entry name" value="ZP-N"/>
    <property type="match status" value="1"/>
</dbReference>
<comment type="similarity">
    <text evidence="1">Belongs to the liprin family. Liprin-alpha subfamily.</text>
</comment>
<feature type="region of interest" description="Disordered" evidence="6">
    <location>
        <begin position="752"/>
        <end position="791"/>
    </location>
</feature>
<dbReference type="EMBL" id="BRZM01000022">
    <property type="protein sequence ID" value="GLD55658.1"/>
    <property type="molecule type" value="Genomic_DNA"/>
</dbReference>
<sequence>MASTLVILLQLLLVSLVSASHNYGGSVTHSYKGRTPDGSFRVRCRYGNMRGTECSTCNQPSGFQLDQGSCTLHYHYASANHTIFGFEMVFSVLVDPPAPSCQEGLYLPKFVSPTPANGARIEAEVNKEVEIRVKAQAENAVRYDMIISGPLNVSKHRSTHDEFIIRWTPVSDDVGDHFPICFAVEAATGSGIYQSELRCVVVDVRKKQVTSHVICSESTMRVEVEKSSFSGLHEDHLQLSDPSNTACSFQRHSNSTHIIAVVPLNACGTQIEEDDENLIFKNEITTFDNNRDLITRKHLLEVQFSCQYPKRGNVSLSFTAHRKNVTVWERGFGTFTYEFEFYSDGQYQTLIDPNSYPLEYDLGSRIYMQIEATSSVNNTELFVESCRAAPYDNPNYRPTYSIIENGCKVDPTVEIHSPTHENQFKFSMEAFKFIGLHDQVYISCSVLMCEAGNSHTRCSQGCINSTRANGHLSHHRRKREAVIQSANHFVSQGPLRLRRSAEGTGVTVTNLNLNLVFIAGCLLAAVGMICGVAMYRAKISKMMCEVMPTISEAEGPGGGGGSGRRGSGSPLQSDSEGHFESLMVSMLEERDRLLETLRETQENLGLTQSKLHEVSHERDSLQRQLNTALPQEFAALTKEVNVCREQLLEKEEEIAELKAERNNTRLLLEHLECLVSRHERSLRMTVVKRQAQSPAGVSSEVEVLKALKSLFEHHKALDEKVRERLRVALERCSALEEQLTISHKELAYLREQSSQKRGLADGTSEVNHNSENTPSTNGKRSSDGSLSQEEELGHGFGKVGELQEVVDRQMADLGQMKERMAAMASRINELEEDLDTARKDLIKSEDMNTRLQRDLRESVAQKEDMEERITTLEKRYLAAQREATSVHDLNDKLENEVANKESLYRQTEDRNRQLQEKLELAEQKLQQTIRKAETLPEVEAELAQRVAALTKAEERHGNVEERLRQLETQLEEKNQELLRARQREKMNEEHNKRLSETVDKLLSESNERLQLHLKERMSALEDKNALIRELDHTKKLIEESHHEKEQLLIQIETMRAENEQGRSRSNSLLHGRSQLGSTPDFRYPVSASSMMDSNSDHYGSALVLRRPQKGRVAALRDEPSKRHVQTLNEQEWERMQQANVLANVAQAFESDMDASDLEEDRETIFSSVDLLSPGGQADAQTLALMLQEQLDAINNEIRMIQEEKESTAIRAEEIECRVGSGDSLGGHFRSMSSIPPSLCAGSSLGGSPPGSGHSTPRRIPRSPNRELDRMGVMTLPSDLRKHRRKSAQDDKATIRCETSPPTTPRSMRLNRDAGHAASHEDIRDIRGLAGLQDGQGSNPSSSNSSQDSLNKAAKKKSIKSSIGRLFGKKEKGRPSIPGKDSPSQAGTPEAESSPKDGLGMGTLGGPAEKNRKLQKNPKTGHELLEEARRQGLPFAQWDGPTVVVWLELWVGMPAWYVAACRANVKSGAIMSALSDTEIQREIGISNPLHRLKLRLAIQEIMSLTSPSAPPTSRT</sequence>
<dbReference type="Proteomes" id="UP001279410">
    <property type="component" value="Unassembled WGS sequence"/>
</dbReference>
<dbReference type="PANTHER" id="PTHR12587">
    <property type="entry name" value="LAR INTERACTING PROTEIN LIP -RELATED PROTEIN"/>
    <property type="match status" value="1"/>
</dbReference>
<proteinExistence type="inferred from homology"/>
<dbReference type="GO" id="GO:0048786">
    <property type="term" value="C:presynaptic active zone"/>
    <property type="evidence" value="ECO:0007669"/>
    <property type="project" value="TreeGrafter"/>
</dbReference>
<dbReference type="PROSITE" id="PS51034">
    <property type="entry name" value="ZP_2"/>
    <property type="match status" value="1"/>
</dbReference>
<keyword evidence="7" id="KW-0732">Signal</keyword>
<dbReference type="InterPro" id="IPR055355">
    <property type="entry name" value="ZP-C"/>
</dbReference>
<keyword evidence="11" id="KW-1185">Reference proteome</keyword>
<accession>A0AAD3MK80</accession>
<keyword evidence="3 5" id="KW-0175">Coiled coil</keyword>
<dbReference type="SUPFAM" id="SSF57997">
    <property type="entry name" value="Tropomyosin"/>
    <property type="match status" value="1"/>
</dbReference>
<protein>
    <submittedName>
        <fullName evidence="10">Liprin-alpha-1 isoform X1</fullName>
    </submittedName>
</protein>
<feature type="chain" id="PRO_5042132052" evidence="7">
    <location>
        <begin position="20"/>
        <end position="1514"/>
    </location>
</feature>
<dbReference type="GO" id="GO:0050808">
    <property type="term" value="P:synapse organization"/>
    <property type="evidence" value="ECO:0007669"/>
    <property type="project" value="TreeGrafter"/>
</dbReference>
<feature type="compositionally biased region" description="Basic and acidic residues" evidence="6">
    <location>
        <begin position="1309"/>
        <end position="1326"/>
    </location>
</feature>
<keyword evidence="2" id="KW-0677">Repeat</keyword>
<feature type="coiled-coil region" evidence="5">
    <location>
        <begin position="633"/>
        <end position="674"/>
    </location>
</feature>
<evidence type="ECO:0000256" key="6">
    <source>
        <dbReference type="SAM" id="MobiDB-lite"/>
    </source>
</evidence>
<dbReference type="InterPro" id="IPR037620">
    <property type="entry name" value="LIP-1_SAM_1"/>
</dbReference>
<evidence type="ECO:0000256" key="5">
    <source>
        <dbReference type="SAM" id="Coils"/>
    </source>
</evidence>
<evidence type="ECO:0000259" key="9">
    <source>
        <dbReference type="PROSITE" id="PS51034"/>
    </source>
</evidence>
<feature type="coiled-coil region" evidence="5">
    <location>
        <begin position="1183"/>
        <end position="1210"/>
    </location>
</feature>
<dbReference type="FunFam" id="2.60.40.3210:FF:000013">
    <property type="entry name" value="Uncharacterized protein"/>
    <property type="match status" value="1"/>
</dbReference>
<dbReference type="Gene3D" id="2.60.40.4100">
    <property type="entry name" value="Zona pellucida, ZP-C domain"/>
    <property type="match status" value="1"/>
</dbReference>
<dbReference type="PANTHER" id="PTHR12587:SF15">
    <property type="entry name" value="LIPRIN-ALPHA-1"/>
    <property type="match status" value="1"/>
</dbReference>
<dbReference type="SMART" id="SM00241">
    <property type="entry name" value="ZP"/>
    <property type="match status" value="1"/>
</dbReference>
<feature type="domain" description="SAM" evidence="8">
    <location>
        <begin position="1437"/>
        <end position="1503"/>
    </location>
</feature>
<feature type="region of interest" description="Disordered" evidence="6">
    <location>
        <begin position="554"/>
        <end position="576"/>
    </location>
</feature>
<dbReference type="InterPro" id="IPR055356">
    <property type="entry name" value="ZP-N"/>
</dbReference>
<evidence type="ECO:0000256" key="1">
    <source>
        <dbReference type="ARBA" id="ARBA00007026"/>
    </source>
</evidence>
<evidence type="ECO:0000256" key="2">
    <source>
        <dbReference type="ARBA" id="ARBA00022737"/>
    </source>
</evidence>
<feature type="domain" description="ZP" evidence="9">
    <location>
        <begin position="214"/>
        <end position="465"/>
    </location>
</feature>
<gene>
    <name evidence="10" type="ORF">AKAME5_000810000</name>
</gene>
<dbReference type="CDD" id="cd09562">
    <property type="entry name" value="SAM_liprin-alpha1_2_3_4_repeat1"/>
    <property type="match status" value="1"/>
</dbReference>
<dbReference type="InterPro" id="IPR057892">
    <property type="entry name" value="LIP-1_CC2"/>
</dbReference>
<dbReference type="InterPro" id="IPR001660">
    <property type="entry name" value="SAM"/>
</dbReference>
<dbReference type="SMART" id="SM00454">
    <property type="entry name" value="SAM"/>
    <property type="match status" value="1"/>
</dbReference>
<dbReference type="Pfam" id="PF25526">
    <property type="entry name" value="LIP-1"/>
    <property type="match status" value="1"/>
</dbReference>
<organism evidence="10 11">
    <name type="scientific">Lates japonicus</name>
    <name type="common">Japanese lates</name>
    <dbReference type="NCBI Taxonomy" id="270547"/>
    <lineage>
        <taxon>Eukaryota</taxon>
        <taxon>Metazoa</taxon>
        <taxon>Chordata</taxon>
        <taxon>Craniata</taxon>
        <taxon>Vertebrata</taxon>
        <taxon>Euteleostomi</taxon>
        <taxon>Actinopterygii</taxon>
        <taxon>Neopterygii</taxon>
        <taxon>Teleostei</taxon>
        <taxon>Neoteleostei</taxon>
        <taxon>Acanthomorphata</taxon>
        <taxon>Carangaria</taxon>
        <taxon>Carangaria incertae sedis</taxon>
        <taxon>Centropomidae</taxon>
        <taxon>Lates</taxon>
    </lineage>
</organism>
<dbReference type="Gene3D" id="2.60.40.3210">
    <property type="entry name" value="Zona pellucida, ZP-N domain"/>
    <property type="match status" value="1"/>
</dbReference>
<dbReference type="InterPro" id="IPR013761">
    <property type="entry name" value="SAM/pointed_sf"/>
</dbReference>
<dbReference type="Pfam" id="PF00100">
    <property type="entry name" value="Zona_pellucida"/>
    <property type="match status" value="1"/>
</dbReference>
<evidence type="ECO:0000256" key="4">
    <source>
        <dbReference type="ARBA" id="ARBA00023157"/>
    </source>
</evidence>
<feature type="compositionally biased region" description="Gly residues" evidence="6">
    <location>
        <begin position="555"/>
        <end position="566"/>
    </location>
</feature>
<dbReference type="Gene3D" id="1.10.150.50">
    <property type="entry name" value="Transcription Factor, Ets-1"/>
    <property type="match status" value="1"/>
</dbReference>
<feature type="non-terminal residue" evidence="10">
    <location>
        <position position="1514"/>
    </location>
</feature>
<feature type="compositionally biased region" description="Low complexity" evidence="6">
    <location>
        <begin position="1334"/>
        <end position="1348"/>
    </location>
</feature>
<dbReference type="GO" id="GO:0005737">
    <property type="term" value="C:cytoplasm"/>
    <property type="evidence" value="ECO:0007669"/>
    <property type="project" value="UniProtKB-ARBA"/>
</dbReference>
<feature type="region of interest" description="Disordered" evidence="6">
    <location>
        <begin position="1238"/>
        <end position="1414"/>
    </location>
</feature>
<evidence type="ECO:0000256" key="7">
    <source>
        <dbReference type="SAM" id="SignalP"/>
    </source>
</evidence>
<dbReference type="InterPro" id="IPR042235">
    <property type="entry name" value="ZP-C_dom"/>
</dbReference>
<dbReference type="FunFam" id="1.10.150.50:FF:000003">
    <property type="entry name" value="liprin-alpha-2 isoform X1"/>
    <property type="match status" value="1"/>
</dbReference>
<dbReference type="InterPro" id="IPR029515">
    <property type="entry name" value="Liprin"/>
</dbReference>
<name>A0AAD3MK80_LATJO</name>
<keyword evidence="4" id="KW-1015">Disulfide bond</keyword>
<feature type="compositionally biased region" description="Polar residues" evidence="6">
    <location>
        <begin position="764"/>
        <end position="787"/>
    </location>
</feature>
<comment type="caution">
    <text evidence="10">The sequence shown here is derived from an EMBL/GenBank/DDBJ whole genome shotgun (WGS) entry which is preliminary data.</text>
</comment>
<feature type="coiled-coil region" evidence="5">
    <location>
        <begin position="813"/>
        <end position="987"/>
    </location>
</feature>
<evidence type="ECO:0000313" key="11">
    <source>
        <dbReference type="Proteomes" id="UP001279410"/>
    </source>
</evidence>
<dbReference type="SUPFAM" id="SSF47769">
    <property type="entry name" value="SAM/Pointed domain"/>
    <property type="match status" value="1"/>
</dbReference>
<dbReference type="PROSITE" id="PS50105">
    <property type="entry name" value="SAM_DOMAIN"/>
    <property type="match status" value="1"/>
</dbReference>
<dbReference type="InterPro" id="IPR001507">
    <property type="entry name" value="ZP_dom"/>
</dbReference>
<feature type="signal peptide" evidence="7">
    <location>
        <begin position="1"/>
        <end position="19"/>
    </location>
</feature>